<dbReference type="PROSITE" id="PS00301">
    <property type="entry name" value="G_TR_1"/>
    <property type="match status" value="1"/>
</dbReference>
<evidence type="ECO:0000256" key="6">
    <source>
        <dbReference type="HAMAP-Rule" id="MF_00118"/>
    </source>
</evidence>
<evidence type="ECO:0000256" key="3">
    <source>
        <dbReference type="ARBA" id="ARBA00022917"/>
    </source>
</evidence>
<dbReference type="Gene3D" id="3.40.50.300">
    <property type="entry name" value="P-loop containing nucleotide triphosphate hydrolases"/>
    <property type="match status" value="1"/>
</dbReference>
<keyword evidence="2 6" id="KW-0251">Elongation factor</keyword>
<dbReference type="SUPFAM" id="SSF50465">
    <property type="entry name" value="EF-Tu/eEF-1alpha/eIF2-gamma C-terminal domain"/>
    <property type="match status" value="1"/>
</dbReference>
<dbReference type="InterPro" id="IPR005225">
    <property type="entry name" value="Small_GTP-bd"/>
</dbReference>
<keyword evidence="6" id="KW-0479">Metal-binding</keyword>
<keyword evidence="6" id="KW-0963">Cytoplasm</keyword>
<dbReference type="SUPFAM" id="SSF50447">
    <property type="entry name" value="Translation proteins"/>
    <property type="match status" value="1"/>
</dbReference>
<keyword evidence="6" id="KW-0460">Magnesium</keyword>
<comment type="subunit">
    <text evidence="6">Monomer.</text>
</comment>
<dbReference type="NCBIfam" id="TIGR00485">
    <property type="entry name" value="EF-Tu"/>
    <property type="match status" value="1"/>
</dbReference>
<protein>
    <recommendedName>
        <fullName evidence="5 6">Elongation factor Tu</fullName>
        <shortName evidence="6">EF-Tu</shortName>
        <ecNumber evidence="6">3.6.5.3</ecNumber>
    </recommendedName>
</protein>
<evidence type="ECO:0000256" key="1">
    <source>
        <dbReference type="ARBA" id="ARBA00022741"/>
    </source>
</evidence>
<dbReference type="EC" id="3.6.5.3" evidence="6"/>
<comment type="subcellular location">
    <subcellularLocation>
        <location evidence="6">Cytoplasm</location>
    </subcellularLocation>
</comment>
<dbReference type="InterPro" id="IPR027417">
    <property type="entry name" value="P-loop_NTPase"/>
</dbReference>
<dbReference type="InterPro" id="IPR031157">
    <property type="entry name" value="G_TR_CS"/>
</dbReference>
<comment type="function">
    <text evidence="6">GTP hydrolase that promotes the GTP-dependent binding of aminoacyl-tRNA to the A-site of ribosomes during protein biosynthesis.</text>
</comment>
<dbReference type="PRINTS" id="PR00315">
    <property type="entry name" value="ELONGATNFCT"/>
</dbReference>
<dbReference type="RefSeq" id="WP_311654051.1">
    <property type="nucleotide sequence ID" value="NZ_JAVRIB010000019.1"/>
</dbReference>
<comment type="caution">
    <text evidence="8">The sequence shown here is derived from an EMBL/GenBank/DDBJ whole genome shotgun (WGS) entry which is preliminary data.</text>
</comment>
<dbReference type="NCBIfam" id="NF009373">
    <property type="entry name" value="PRK12736.1"/>
    <property type="match status" value="1"/>
</dbReference>
<keyword evidence="3 6" id="KW-0648">Protein biosynthesis</keyword>
<evidence type="ECO:0000256" key="2">
    <source>
        <dbReference type="ARBA" id="ARBA00022768"/>
    </source>
</evidence>
<dbReference type="NCBIfam" id="NF000766">
    <property type="entry name" value="PRK00049.1"/>
    <property type="match status" value="1"/>
</dbReference>
<name>A0ABU3C3Q8_9GAMM</name>
<dbReference type="InterPro" id="IPR041709">
    <property type="entry name" value="EF-Tu_GTP-bd"/>
</dbReference>
<dbReference type="InterPro" id="IPR000795">
    <property type="entry name" value="T_Tr_GTP-bd_dom"/>
</dbReference>
<evidence type="ECO:0000313" key="9">
    <source>
        <dbReference type="Proteomes" id="UP001251857"/>
    </source>
</evidence>
<dbReference type="Pfam" id="PF03143">
    <property type="entry name" value="GTP_EFTU_D3"/>
    <property type="match status" value="1"/>
</dbReference>
<dbReference type="HAMAP" id="MF_00118_B">
    <property type="entry name" value="EF_Tu_B"/>
    <property type="match status" value="1"/>
</dbReference>
<comment type="similarity">
    <text evidence="6">Belongs to the TRAFAC class translation factor GTPase superfamily. Classic translation factor GTPase family. EF-Tu/EF-1A subfamily.</text>
</comment>
<gene>
    <name evidence="6 8" type="primary">tuf</name>
    <name evidence="8" type="ORF">RM532_14480</name>
</gene>
<dbReference type="InterPro" id="IPR004160">
    <property type="entry name" value="Transl_elong_EFTu/EF1A_C"/>
</dbReference>
<keyword evidence="6" id="KW-0378">Hydrolase</keyword>
<reference evidence="8 9" key="1">
    <citation type="submission" date="2023-09" db="EMBL/GenBank/DDBJ databases">
        <authorList>
            <person name="Rey-Velasco X."/>
        </authorList>
    </citation>
    <scope>NUCLEOTIDE SEQUENCE [LARGE SCALE GENOMIC DNA]</scope>
    <source>
        <strain evidence="8 9">W335</strain>
    </source>
</reference>
<feature type="binding site" evidence="6">
    <location>
        <begin position="81"/>
        <end position="85"/>
    </location>
    <ligand>
        <name>GTP</name>
        <dbReference type="ChEBI" id="CHEBI:37565"/>
    </ligand>
</feature>
<dbReference type="InterPro" id="IPR004161">
    <property type="entry name" value="EFTu-like_2"/>
</dbReference>
<dbReference type="CDD" id="cd03697">
    <property type="entry name" value="EFTU_II"/>
    <property type="match status" value="1"/>
</dbReference>
<keyword evidence="1 6" id="KW-0547">Nucleotide-binding</keyword>
<dbReference type="NCBIfam" id="NF009372">
    <property type="entry name" value="PRK12735.1"/>
    <property type="match status" value="1"/>
</dbReference>
<sequence>MSKAKFERSKPHVNVGTIGHVDHGKTTLTAALTVVSNRLFGSELSAFDMIDKAPEEKARGITISTSHVEYESEGRHYAHVDCPGHADYVKNMITGAAQMDGAILVVSAADGPMPQTREHILLSRQVGVPHIVVYLNKADMVDDAELLELVEMEVRELLDAYDFPGDDTPVIVGSALKALEGEESEHGIESIVKLVRAMDDFIPEPDRAVDGAFIMPVEDVFSISGRGTVATGRIERGIVKVGDEIAIVGLKDTAKTTVTGVEMFRKLLDEGRAGDNVGILLRGTKREDIERGQVLAKPGSITPHTKFECEVYVLKKEEGGRHTPFFKGYRPQFYFRTTDVTGACELPADVEMVMPGDNVTMNVELIAPIAMEEGLRFAIREGGRTVGAGVVTKITE</sequence>
<evidence type="ECO:0000256" key="5">
    <source>
        <dbReference type="ARBA" id="ARBA00029554"/>
    </source>
</evidence>
<comment type="catalytic activity">
    <reaction evidence="6">
        <text>GTP + H2O = GDP + phosphate + H(+)</text>
        <dbReference type="Rhea" id="RHEA:19669"/>
        <dbReference type="ChEBI" id="CHEBI:15377"/>
        <dbReference type="ChEBI" id="CHEBI:15378"/>
        <dbReference type="ChEBI" id="CHEBI:37565"/>
        <dbReference type="ChEBI" id="CHEBI:43474"/>
        <dbReference type="ChEBI" id="CHEBI:58189"/>
        <dbReference type="EC" id="3.6.5.3"/>
    </reaction>
</comment>
<dbReference type="Gene3D" id="2.40.30.10">
    <property type="entry name" value="Translation factors"/>
    <property type="match status" value="2"/>
</dbReference>
<dbReference type="PROSITE" id="PS51722">
    <property type="entry name" value="G_TR_2"/>
    <property type="match status" value="1"/>
</dbReference>
<dbReference type="CDD" id="cd03707">
    <property type="entry name" value="EFTU_III"/>
    <property type="match status" value="1"/>
</dbReference>
<proteinExistence type="inferred from homology"/>
<organism evidence="8 9">
    <name type="scientific">Spectribacter hydrogenoxidans</name>
    <dbReference type="NCBI Taxonomy" id="3075608"/>
    <lineage>
        <taxon>Bacteria</taxon>
        <taxon>Pseudomonadati</taxon>
        <taxon>Pseudomonadota</taxon>
        <taxon>Gammaproteobacteria</taxon>
        <taxon>Salinisphaerales</taxon>
        <taxon>Salinisphaeraceae</taxon>
        <taxon>Spectribacter</taxon>
    </lineage>
</organism>
<feature type="binding site" evidence="6">
    <location>
        <begin position="136"/>
        <end position="139"/>
    </location>
    <ligand>
        <name>GTP</name>
        <dbReference type="ChEBI" id="CHEBI:37565"/>
    </ligand>
</feature>
<evidence type="ECO:0000256" key="4">
    <source>
        <dbReference type="ARBA" id="ARBA00023134"/>
    </source>
</evidence>
<dbReference type="PANTHER" id="PTHR43721">
    <property type="entry name" value="ELONGATION FACTOR TU-RELATED"/>
    <property type="match status" value="1"/>
</dbReference>
<keyword evidence="9" id="KW-1185">Reference proteome</keyword>
<evidence type="ECO:0000313" key="8">
    <source>
        <dbReference type="EMBL" id="MDT0636157.1"/>
    </source>
</evidence>
<keyword evidence="4 6" id="KW-0342">GTP-binding</keyword>
<feature type="domain" description="Tr-type G" evidence="7">
    <location>
        <begin position="10"/>
        <end position="206"/>
    </location>
</feature>
<feature type="binding site" evidence="6">
    <location>
        <position position="26"/>
    </location>
    <ligand>
        <name>Mg(2+)</name>
        <dbReference type="ChEBI" id="CHEBI:18420"/>
    </ligand>
</feature>
<dbReference type="InterPro" id="IPR009000">
    <property type="entry name" value="Transl_B-barrel_sf"/>
</dbReference>
<dbReference type="GO" id="GO:0003746">
    <property type="term" value="F:translation elongation factor activity"/>
    <property type="evidence" value="ECO:0007669"/>
    <property type="project" value="UniProtKB-KW"/>
</dbReference>
<dbReference type="SUPFAM" id="SSF52540">
    <property type="entry name" value="P-loop containing nucleoside triphosphate hydrolases"/>
    <property type="match status" value="1"/>
</dbReference>
<dbReference type="InterPro" id="IPR050055">
    <property type="entry name" value="EF-Tu_GTPase"/>
</dbReference>
<dbReference type="NCBIfam" id="TIGR00231">
    <property type="entry name" value="small_GTP"/>
    <property type="match status" value="1"/>
</dbReference>
<dbReference type="CDD" id="cd01884">
    <property type="entry name" value="EF_Tu"/>
    <property type="match status" value="1"/>
</dbReference>
<dbReference type="EMBL" id="JAVRIB010000019">
    <property type="protein sequence ID" value="MDT0636157.1"/>
    <property type="molecule type" value="Genomic_DNA"/>
</dbReference>
<dbReference type="InterPro" id="IPR033720">
    <property type="entry name" value="EFTU_2"/>
</dbReference>
<dbReference type="Pfam" id="PF03144">
    <property type="entry name" value="GTP_EFTU_D2"/>
    <property type="match status" value="1"/>
</dbReference>
<accession>A0ABU3C3Q8</accession>
<dbReference type="InterPro" id="IPR004541">
    <property type="entry name" value="Transl_elong_EFTu/EF1A_bac/org"/>
</dbReference>
<dbReference type="Proteomes" id="UP001251857">
    <property type="component" value="Unassembled WGS sequence"/>
</dbReference>
<dbReference type="InterPro" id="IPR009001">
    <property type="entry name" value="Transl_elong_EF1A/Init_IF2_C"/>
</dbReference>
<dbReference type="Pfam" id="PF00009">
    <property type="entry name" value="GTP_EFTU"/>
    <property type="match status" value="1"/>
</dbReference>
<feature type="binding site" evidence="6">
    <location>
        <begin position="19"/>
        <end position="26"/>
    </location>
    <ligand>
        <name>GTP</name>
        <dbReference type="ChEBI" id="CHEBI:37565"/>
    </ligand>
</feature>
<evidence type="ECO:0000259" key="7">
    <source>
        <dbReference type="PROSITE" id="PS51722"/>
    </source>
</evidence>
<dbReference type="PANTHER" id="PTHR43721:SF22">
    <property type="entry name" value="ELONGATION FACTOR TU, MITOCHONDRIAL"/>
    <property type="match status" value="1"/>
</dbReference>